<proteinExistence type="predicted"/>
<reference evidence="2" key="1">
    <citation type="submission" date="2021-01" db="EMBL/GenBank/DDBJ databases">
        <title>Whole genome shotgun sequence of Planosporangium flavigriseum NBRC 105377.</title>
        <authorList>
            <person name="Komaki H."/>
            <person name="Tamura T."/>
        </authorList>
    </citation>
    <scope>NUCLEOTIDE SEQUENCE</scope>
    <source>
        <strain evidence="2">NBRC 105377</strain>
    </source>
</reference>
<accession>A0A8J3M3C9</accession>
<keyword evidence="1" id="KW-0472">Membrane</keyword>
<organism evidence="2 3">
    <name type="scientific">Planosporangium flavigriseum</name>
    <dbReference type="NCBI Taxonomy" id="373681"/>
    <lineage>
        <taxon>Bacteria</taxon>
        <taxon>Bacillati</taxon>
        <taxon>Actinomycetota</taxon>
        <taxon>Actinomycetes</taxon>
        <taxon>Micromonosporales</taxon>
        <taxon>Micromonosporaceae</taxon>
        <taxon>Planosporangium</taxon>
    </lineage>
</organism>
<gene>
    <name evidence="2" type="ORF">Pfl04_44990</name>
</gene>
<comment type="caution">
    <text evidence="2">The sequence shown here is derived from an EMBL/GenBank/DDBJ whole genome shotgun (WGS) entry which is preliminary data.</text>
</comment>
<dbReference type="Proteomes" id="UP000653674">
    <property type="component" value="Unassembled WGS sequence"/>
</dbReference>
<name>A0A8J3M3C9_9ACTN</name>
<feature type="transmembrane region" description="Helical" evidence="1">
    <location>
        <begin position="42"/>
        <end position="63"/>
    </location>
</feature>
<dbReference type="AlphaFoldDB" id="A0A8J3M3C9"/>
<keyword evidence="3" id="KW-1185">Reference proteome</keyword>
<sequence length="90" mass="9354">MTAWTRWRIAVPLVALSALSLAAALAGAVAWWSISGAASRAVTVAISLILAANLAVSVSIGIVRIRETPWLRIGIVVLGFLVSCGLCALR</sequence>
<evidence type="ECO:0000313" key="2">
    <source>
        <dbReference type="EMBL" id="GIG76095.1"/>
    </source>
</evidence>
<keyword evidence="1" id="KW-1133">Transmembrane helix</keyword>
<evidence type="ECO:0000313" key="3">
    <source>
        <dbReference type="Proteomes" id="UP000653674"/>
    </source>
</evidence>
<dbReference type="RefSeq" id="WP_168077877.1">
    <property type="nucleotide sequence ID" value="NZ_BAAAQJ010000030.1"/>
</dbReference>
<protein>
    <submittedName>
        <fullName evidence="2">Uncharacterized protein</fullName>
    </submittedName>
</protein>
<keyword evidence="1" id="KW-0812">Transmembrane</keyword>
<evidence type="ECO:0000256" key="1">
    <source>
        <dbReference type="SAM" id="Phobius"/>
    </source>
</evidence>
<dbReference type="EMBL" id="BONU01000044">
    <property type="protein sequence ID" value="GIG76095.1"/>
    <property type="molecule type" value="Genomic_DNA"/>
</dbReference>
<feature type="transmembrane region" description="Helical" evidence="1">
    <location>
        <begin position="70"/>
        <end position="89"/>
    </location>
</feature>